<evidence type="ECO:0000313" key="2">
    <source>
        <dbReference type="Proteomes" id="UP000257109"/>
    </source>
</evidence>
<organism evidence="1 2">
    <name type="scientific">Mucuna pruriens</name>
    <name type="common">Velvet bean</name>
    <name type="synonym">Dolichos pruriens</name>
    <dbReference type="NCBI Taxonomy" id="157652"/>
    <lineage>
        <taxon>Eukaryota</taxon>
        <taxon>Viridiplantae</taxon>
        <taxon>Streptophyta</taxon>
        <taxon>Embryophyta</taxon>
        <taxon>Tracheophyta</taxon>
        <taxon>Spermatophyta</taxon>
        <taxon>Magnoliopsida</taxon>
        <taxon>eudicotyledons</taxon>
        <taxon>Gunneridae</taxon>
        <taxon>Pentapetalae</taxon>
        <taxon>rosids</taxon>
        <taxon>fabids</taxon>
        <taxon>Fabales</taxon>
        <taxon>Fabaceae</taxon>
        <taxon>Papilionoideae</taxon>
        <taxon>50 kb inversion clade</taxon>
        <taxon>NPAAA clade</taxon>
        <taxon>indigoferoid/millettioid clade</taxon>
        <taxon>Phaseoleae</taxon>
        <taxon>Mucuna</taxon>
    </lineage>
</organism>
<reference evidence="1" key="1">
    <citation type="submission" date="2018-05" db="EMBL/GenBank/DDBJ databases">
        <title>Draft genome of Mucuna pruriens seed.</title>
        <authorList>
            <person name="Nnadi N.E."/>
            <person name="Vos R."/>
            <person name="Hasami M.H."/>
            <person name="Devisetty U.K."/>
            <person name="Aguiy J.C."/>
        </authorList>
    </citation>
    <scope>NUCLEOTIDE SEQUENCE [LARGE SCALE GENOMIC DNA]</scope>
    <source>
        <strain evidence="1">JCA_2017</strain>
    </source>
</reference>
<accession>A0A371H4C8</accession>
<gene>
    <name evidence="1" type="ORF">CR513_19696</name>
</gene>
<protein>
    <submittedName>
        <fullName evidence="1">Uncharacterized protein</fullName>
    </submittedName>
</protein>
<dbReference type="AlphaFoldDB" id="A0A371H4C8"/>
<evidence type="ECO:0000313" key="1">
    <source>
        <dbReference type="EMBL" id="RDX97526.1"/>
    </source>
</evidence>
<name>A0A371H4C8_MUCPR</name>
<sequence length="69" mass="8054">MGVPLFLVEKKYESMRDKSYTKLSCVSFGLRGESLGHCCAQTLRTLVDETRFEVFNDRKSLRHLIKKKE</sequence>
<proteinExistence type="predicted"/>
<dbReference type="Proteomes" id="UP000257109">
    <property type="component" value="Unassembled WGS sequence"/>
</dbReference>
<dbReference type="EMBL" id="QJKJ01003632">
    <property type="protein sequence ID" value="RDX97526.1"/>
    <property type="molecule type" value="Genomic_DNA"/>
</dbReference>
<feature type="non-terminal residue" evidence="1">
    <location>
        <position position="1"/>
    </location>
</feature>
<comment type="caution">
    <text evidence="1">The sequence shown here is derived from an EMBL/GenBank/DDBJ whole genome shotgun (WGS) entry which is preliminary data.</text>
</comment>
<keyword evidence="2" id="KW-1185">Reference proteome</keyword>